<feature type="domain" description="Peptidase S54 rhomboid" evidence="8">
    <location>
        <begin position="107"/>
        <end position="239"/>
    </location>
</feature>
<proteinExistence type="inferred from homology"/>
<evidence type="ECO:0000313" key="9">
    <source>
        <dbReference type="EMBL" id="CAA9493975.1"/>
    </source>
</evidence>
<feature type="transmembrane region" description="Helical" evidence="7">
    <location>
        <begin position="222"/>
        <end position="241"/>
    </location>
</feature>
<keyword evidence="3 7" id="KW-0812">Transmembrane</keyword>
<evidence type="ECO:0000256" key="6">
    <source>
        <dbReference type="ARBA" id="ARBA00023136"/>
    </source>
</evidence>
<dbReference type="GO" id="GO:0004252">
    <property type="term" value="F:serine-type endopeptidase activity"/>
    <property type="evidence" value="ECO:0007669"/>
    <property type="project" value="InterPro"/>
</dbReference>
<comment type="similarity">
    <text evidence="2">Belongs to the peptidase S54 family.</text>
</comment>
<evidence type="ECO:0000256" key="7">
    <source>
        <dbReference type="SAM" id="Phobius"/>
    </source>
</evidence>
<reference evidence="9" key="1">
    <citation type="submission" date="2020-02" db="EMBL/GenBank/DDBJ databases">
        <authorList>
            <person name="Meier V. D."/>
        </authorList>
    </citation>
    <scope>NUCLEOTIDE SEQUENCE</scope>
    <source>
        <strain evidence="9">AVDCRST_MAG13</strain>
    </source>
</reference>
<keyword evidence="6 7" id="KW-0472">Membrane</keyword>
<organism evidence="9">
    <name type="scientific">uncultured Solirubrobacteraceae bacterium</name>
    <dbReference type="NCBI Taxonomy" id="1162706"/>
    <lineage>
        <taxon>Bacteria</taxon>
        <taxon>Bacillati</taxon>
        <taxon>Actinomycetota</taxon>
        <taxon>Thermoleophilia</taxon>
        <taxon>Solirubrobacterales</taxon>
        <taxon>Solirubrobacteraceae</taxon>
        <taxon>environmental samples</taxon>
    </lineage>
</organism>
<dbReference type="EMBL" id="CADCVO010000298">
    <property type="protein sequence ID" value="CAA9493975.1"/>
    <property type="molecule type" value="Genomic_DNA"/>
</dbReference>
<keyword evidence="5 7" id="KW-1133">Transmembrane helix</keyword>
<evidence type="ECO:0000259" key="8">
    <source>
        <dbReference type="Pfam" id="PF01694"/>
    </source>
</evidence>
<feature type="transmembrane region" description="Helical" evidence="7">
    <location>
        <begin position="148"/>
        <end position="166"/>
    </location>
</feature>
<feature type="transmembrane region" description="Helical" evidence="7">
    <location>
        <begin position="117"/>
        <end position="136"/>
    </location>
</feature>
<protein>
    <recommendedName>
        <fullName evidence="8">Peptidase S54 rhomboid domain-containing protein</fullName>
    </recommendedName>
</protein>
<dbReference type="PANTHER" id="PTHR43731">
    <property type="entry name" value="RHOMBOID PROTEASE"/>
    <property type="match status" value="1"/>
</dbReference>
<evidence type="ECO:0000256" key="3">
    <source>
        <dbReference type="ARBA" id="ARBA00022692"/>
    </source>
</evidence>
<comment type="subcellular location">
    <subcellularLocation>
        <location evidence="1">Membrane</location>
        <topology evidence="1">Multi-pass membrane protein</topology>
    </subcellularLocation>
</comment>
<dbReference type="GO" id="GO:0016020">
    <property type="term" value="C:membrane"/>
    <property type="evidence" value="ECO:0007669"/>
    <property type="project" value="UniProtKB-SubCell"/>
</dbReference>
<feature type="transmembrane region" description="Helical" evidence="7">
    <location>
        <begin position="253"/>
        <end position="273"/>
    </location>
</feature>
<evidence type="ECO:0000256" key="1">
    <source>
        <dbReference type="ARBA" id="ARBA00004141"/>
    </source>
</evidence>
<name>A0A6J4SAG2_9ACTN</name>
<sequence length="274" mass="28420">MATAVETCYRHPSRETGVSCSNCGRPICPDCMTPTPVGMRCPECSKQTTQVRTLRSLNSTTANVTIGLIVVNALLFLASGRFGIGSGGGTTQLFFNLGLFGPAVADGELWRLVSSGFLHSGLLHVGFNMYLLYTLGQMLEPELGPRRFALLYVTALIAGSAGALAFEPEALTVGASGAVFGLMGAAFVELRSRGVDPFQTFIGPLILLNLVISFVIPNISIGGHVGGLAGGGIAALVLIALERRRLPSWTAYPALVALSLAFGAAALAFAGAAS</sequence>
<evidence type="ECO:0000256" key="2">
    <source>
        <dbReference type="ARBA" id="ARBA00009045"/>
    </source>
</evidence>
<dbReference type="Pfam" id="PF01694">
    <property type="entry name" value="Rhomboid"/>
    <property type="match status" value="1"/>
</dbReference>
<feature type="transmembrane region" description="Helical" evidence="7">
    <location>
        <begin position="172"/>
        <end position="190"/>
    </location>
</feature>
<dbReference type="InterPro" id="IPR022764">
    <property type="entry name" value="Peptidase_S54_rhomboid_dom"/>
</dbReference>
<gene>
    <name evidence="9" type="ORF">AVDCRST_MAG13-1899</name>
</gene>
<dbReference type="PANTHER" id="PTHR43731:SF14">
    <property type="entry name" value="PRESENILIN-ASSOCIATED RHOMBOID-LIKE PROTEIN, MITOCHONDRIAL"/>
    <property type="match status" value="1"/>
</dbReference>
<dbReference type="Gene3D" id="1.20.1540.10">
    <property type="entry name" value="Rhomboid-like"/>
    <property type="match status" value="1"/>
</dbReference>
<dbReference type="AlphaFoldDB" id="A0A6J4SAG2"/>
<dbReference type="InterPro" id="IPR050925">
    <property type="entry name" value="Rhomboid_protease_S54"/>
</dbReference>
<feature type="transmembrane region" description="Helical" evidence="7">
    <location>
        <begin position="62"/>
        <end position="84"/>
    </location>
</feature>
<feature type="transmembrane region" description="Helical" evidence="7">
    <location>
        <begin position="197"/>
        <end position="216"/>
    </location>
</feature>
<accession>A0A6J4SAG2</accession>
<keyword evidence="4" id="KW-0378">Hydrolase</keyword>
<dbReference type="InterPro" id="IPR035952">
    <property type="entry name" value="Rhomboid-like_sf"/>
</dbReference>
<dbReference type="SUPFAM" id="SSF144091">
    <property type="entry name" value="Rhomboid-like"/>
    <property type="match status" value="1"/>
</dbReference>
<evidence type="ECO:0000256" key="5">
    <source>
        <dbReference type="ARBA" id="ARBA00022989"/>
    </source>
</evidence>
<evidence type="ECO:0000256" key="4">
    <source>
        <dbReference type="ARBA" id="ARBA00022801"/>
    </source>
</evidence>